<dbReference type="Pfam" id="PF00881">
    <property type="entry name" value="Nitroreductase"/>
    <property type="match status" value="1"/>
</dbReference>
<dbReference type="CDD" id="cd02062">
    <property type="entry name" value="Nitro_FMN_reductase"/>
    <property type="match status" value="1"/>
</dbReference>
<evidence type="ECO:0000313" key="7">
    <source>
        <dbReference type="EMBL" id="SDA43792.1"/>
    </source>
</evidence>
<dbReference type="SUPFAM" id="SSF55469">
    <property type="entry name" value="FMN-dependent nitroreductase-like"/>
    <property type="match status" value="1"/>
</dbReference>
<evidence type="ECO:0000256" key="5">
    <source>
        <dbReference type="ARBA" id="ARBA00023002"/>
    </source>
</evidence>
<feature type="domain" description="Nitroreductase" evidence="6">
    <location>
        <begin position="4"/>
        <end position="147"/>
    </location>
</feature>
<dbReference type="PANTHER" id="PTHR43673:SF2">
    <property type="entry name" value="NITROREDUCTASE"/>
    <property type="match status" value="1"/>
</dbReference>
<name>A0A1G5VD47_9FIRM</name>
<dbReference type="InterPro" id="IPR029479">
    <property type="entry name" value="Nitroreductase"/>
</dbReference>
<dbReference type="STRING" id="209880.SAMN02910343_00558"/>
<dbReference type="InterPro" id="IPR000415">
    <property type="entry name" value="Nitroreductase-like"/>
</dbReference>
<proteinExistence type="inferred from homology"/>
<evidence type="ECO:0000313" key="8">
    <source>
        <dbReference type="Proteomes" id="UP000199689"/>
    </source>
</evidence>
<reference evidence="7 8" key="1">
    <citation type="submission" date="2016-10" db="EMBL/GenBank/DDBJ databases">
        <authorList>
            <person name="de Groot N.N."/>
        </authorList>
    </citation>
    <scope>NUCLEOTIDE SEQUENCE [LARGE SCALE GENOMIC DNA]</scope>
    <source>
        <strain evidence="7 8">DSM 15230</strain>
    </source>
</reference>
<keyword evidence="4" id="KW-0288">FMN</keyword>
<dbReference type="AlphaFoldDB" id="A0A1G5VD47"/>
<dbReference type="Proteomes" id="UP000199689">
    <property type="component" value="Unassembled WGS sequence"/>
</dbReference>
<dbReference type="Gene3D" id="3.40.109.10">
    <property type="entry name" value="NADH Oxidase"/>
    <property type="match status" value="1"/>
</dbReference>
<evidence type="ECO:0000259" key="6">
    <source>
        <dbReference type="Pfam" id="PF00881"/>
    </source>
</evidence>
<protein>
    <submittedName>
        <fullName evidence="7">Nitroreductase</fullName>
    </submittedName>
</protein>
<organism evidence="7 8">
    <name type="scientific">Allisonella histaminiformans</name>
    <dbReference type="NCBI Taxonomy" id="209880"/>
    <lineage>
        <taxon>Bacteria</taxon>
        <taxon>Bacillati</taxon>
        <taxon>Bacillota</taxon>
        <taxon>Negativicutes</taxon>
        <taxon>Veillonellales</taxon>
        <taxon>Veillonellaceae</taxon>
        <taxon>Allisonella</taxon>
    </lineage>
</organism>
<evidence type="ECO:0000256" key="2">
    <source>
        <dbReference type="ARBA" id="ARBA00007118"/>
    </source>
</evidence>
<evidence type="ECO:0000256" key="3">
    <source>
        <dbReference type="ARBA" id="ARBA00022630"/>
    </source>
</evidence>
<evidence type="ECO:0000256" key="4">
    <source>
        <dbReference type="ARBA" id="ARBA00022643"/>
    </source>
</evidence>
<dbReference type="GeneID" id="87755598"/>
<dbReference type="RefSeq" id="WP_091363615.1">
    <property type="nucleotide sequence ID" value="NZ_FMXA01000006.1"/>
</dbReference>
<sequence>MSLRQAVRAYTDEPVSEEQLKAILNAAYRAPVGMHNFAGYHLTVITRPELLALMVDTARKVTGKDNNPLYGAPAFILVSATKDAIQKIVGQDAGCIMENMHLKAADLHLGAVYIFGMVNAIKGEKEWQKMAELPEGAVPICGLAVGHAAEPLEERQIQPVFATNFVK</sequence>
<comment type="cofactor">
    <cofactor evidence="1">
        <name>FMN</name>
        <dbReference type="ChEBI" id="CHEBI:58210"/>
    </cofactor>
</comment>
<dbReference type="EMBL" id="FMXA01000006">
    <property type="protein sequence ID" value="SDA43792.1"/>
    <property type="molecule type" value="Genomic_DNA"/>
</dbReference>
<accession>A0A1G5VD47</accession>
<keyword evidence="3" id="KW-0285">Flavoprotein</keyword>
<dbReference type="GO" id="GO:0016491">
    <property type="term" value="F:oxidoreductase activity"/>
    <property type="evidence" value="ECO:0007669"/>
    <property type="project" value="UniProtKB-KW"/>
</dbReference>
<keyword evidence="8" id="KW-1185">Reference proteome</keyword>
<dbReference type="OrthoDB" id="9783470at2"/>
<gene>
    <name evidence="7" type="ORF">SAMN02910343_00558</name>
</gene>
<dbReference type="PANTHER" id="PTHR43673">
    <property type="entry name" value="NAD(P)H NITROREDUCTASE YDGI-RELATED"/>
    <property type="match status" value="1"/>
</dbReference>
<evidence type="ECO:0000256" key="1">
    <source>
        <dbReference type="ARBA" id="ARBA00001917"/>
    </source>
</evidence>
<keyword evidence="5" id="KW-0560">Oxidoreductase</keyword>
<comment type="similarity">
    <text evidence="2">Belongs to the nitroreductase family.</text>
</comment>